<keyword evidence="3" id="KW-0949">S-adenosyl-L-methionine</keyword>
<proteinExistence type="predicted"/>
<accession>A0A1G7SNS0</accession>
<evidence type="ECO:0000259" key="6">
    <source>
        <dbReference type="SMART" id="SM01144"/>
    </source>
</evidence>
<dbReference type="Pfam" id="PF03942">
    <property type="entry name" value="DTW"/>
    <property type="match status" value="1"/>
</dbReference>
<dbReference type="EC" id="2.5.1.25" evidence="1"/>
<dbReference type="STRING" id="284577.SAMN05216571_10744"/>
<dbReference type="InterPro" id="IPR039262">
    <property type="entry name" value="DTWD2/TAPT"/>
</dbReference>
<feature type="region of interest" description="Disordered" evidence="5">
    <location>
        <begin position="1"/>
        <end position="69"/>
    </location>
</feature>
<evidence type="ECO:0000256" key="5">
    <source>
        <dbReference type="SAM" id="MobiDB-lite"/>
    </source>
</evidence>
<evidence type="ECO:0000313" key="8">
    <source>
        <dbReference type="Proteomes" id="UP000198641"/>
    </source>
</evidence>
<evidence type="ECO:0000256" key="3">
    <source>
        <dbReference type="ARBA" id="ARBA00022691"/>
    </source>
</evidence>
<protein>
    <recommendedName>
        <fullName evidence="1">tRNA-uridine aminocarboxypropyltransferase</fullName>
        <ecNumber evidence="1">2.5.1.25</ecNumber>
    </recommendedName>
</protein>
<dbReference type="PANTHER" id="PTHR21392:SF1">
    <property type="entry name" value="TRNA-URIDINE AMINOCARBOXYPROPYLTRANSFERASE"/>
    <property type="match status" value="1"/>
</dbReference>
<evidence type="ECO:0000256" key="1">
    <source>
        <dbReference type="ARBA" id="ARBA00012386"/>
    </source>
</evidence>
<keyword evidence="8" id="KW-1185">Reference proteome</keyword>
<keyword evidence="4" id="KW-0819">tRNA processing</keyword>
<evidence type="ECO:0000256" key="2">
    <source>
        <dbReference type="ARBA" id="ARBA00022679"/>
    </source>
</evidence>
<dbReference type="EMBL" id="FNCI01000007">
    <property type="protein sequence ID" value="SDG24484.1"/>
    <property type="molecule type" value="Genomic_DNA"/>
</dbReference>
<organism evidence="7 8">
    <name type="scientific">Onishia taeanensis</name>
    <dbReference type="NCBI Taxonomy" id="284577"/>
    <lineage>
        <taxon>Bacteria</taxon>
        <taxon>Pseudomonadati</taxon>
        <taxon>Pseudomonadota</taxon>
        <taxon>Gammaproteobacteria</taxon>
        <taxon>Oceanospirillales</taxon>
        <taxon>Halomonadaceae</taxon>
        <taxon>Onishia</taxon>
    </lineage>
</organism>
<dbReference type="RefSeq" id="WP_245696418.1">
    <property type="nucleotide sequence ID" value="NZ_FNCI01000007.1"/>
</dbReference>
<evidence type="ECO:0000313" key="7">
    <source>
        <dbReference type="EMBL" id="SDG24484.1"/>
    </source>
</evidence>
<name>A0A1G7SNS0_9GAMM</name>
<feature type="domain" description="DTW" evidence="6">
    <location>
        <begin position="103"/>
        <end position="305"/>
    </location>
</feature>
<dbReference type="Proteomes" id="UP000198641">
    <property type="component" value="Unassembled WGS sequence"/>
</dbReference>
<dbReference type="InterPro" id="IPR005636">
    <property type="entry name" value="DTW"/>
</dbReference>
<dbReference type="PANTHER" id="PTHR21392">
    <property type="entry name" value="TRNA-URIDINE AMINOCARBOXYPROPYLTRANSFERASE 2"/>
    <property type="match status" value="1"/>
</dbReference>
<sequence length="324" mass="35696">MLECAAYPATTLEPDYTMNDTTEPAGETAGPSSDDMPEADTVDGLYHPPATEPYQDPDTGPSDDSFAEAAEGSFAEAAEGSSAEAAADQARPARREFKARGSTVTRCDTCRLPALNCLCPYRVEAESLARFWLITHPLEHLKPTNTGRLIADVLPSTEVFTWYRTAPDERLLELLADERFAPFVIFPDDQPDYADRVVGMQAVRDAIDPAVGNGARIPVFIILDGTWRQARRIFRRSSYLDGLPVLPLATERETRYRLRKPASKAHLCTAEVAAELLRQAGDGDAGQVLDDYFDAFNDSYGASRRHSRLPGPTPAMERLLARRT</sequence>
<dbReference type="AlphaFoldDB" id="A0A1G7SNS0"/>
<dbReference type="GO" id="GO:0016432">
    <property type="term" value="F:tRNA-uridine aminocarboxypropyltransferase activity"/>
    <property type="evidence" value="ECO:0007669"/>
    <property type="project" value="UniProtKB-EC"/>
</dbReference>
<reference evidence="7 8" key="1">
    <citation type="submission" date="2016-10" db="EMBL/GenBank/DDBJ databases">
        <authorList>
            <person name="de Groot N.N."/>
        </authorList>
    </citation>
    <scope>NUCLEOTIDE SEQUENCE [LARGE SCALE GENOMIC DNA]</scope>
    <source>
        <strain evidence="7 8">BH539</strain>
    </source>
</reference>
<keyword evidence="2" id="KW-0808">Transferase</keyword>
<evidence type="ECO:0000256" key="4">
    <source>
        <dbReference type="ARBA" id="ARBA00022694"/>
    </source>
</evidence>
<feature type="region of interest" description="Disordered" evidence="5">
    <location>
        <begin position="303"/>
        <end position="324"/>
    </location>
</feature>
<gene>
    <name evidence="7" type="ORF">SAMN05216571_10744</name>
</gene>
<dbReference type="SMART" id="SM01144">
    <property type="entry name" value="DTW"/>
    <property type="match status" value="1"/>
</dbReference>
<dbReference type="GO" id="GO:0008033">
    <property type="term" value="P:tRNA processing"/>
    <property type="evidence" value="ECO:0007669"/>
    <property type="project" value="UniProtKB-KW"/>
</dbReference>